<dbReference type="EMBL" id="QENY01000011">
    <property type="protein sequence ID" value="PVX53494.1"/>
    <property type="molecule type" value="Genomic_DNA"/>
</dbReference>
<reference evidence="1 2" key="1">
    <citation type="submission" date="2018-05" db="EMBL/GenBank/DDBJ databases">
        <title>Genomic Encyclopedia of Type Strains, Phase IV (KMG-IV): sequencing the most valuable type-strain genomes for metagenomic binning, comparative biology and taxonomic classification.</title>
        <authorList>
            <person name="Goeker M."/>
        </authorList>
    </citation>
    <scope>NUCLEOTIDE SEQUENCE [LARGE SCALE GENOMIC DNA]</scope>
    <source>
        <strain evidence="1 2">DSM 100333</strain>
    </source>
</reference>
<comment type="caution">
    <text evidence="1">The sequence shown here is derived from an EMBL/GenBank/DDBJ whole genome shotgun (WGS) entry which is preliminary data.</text>
</comment>
<name>A0A2U0U7A3_9BACT</name>
<protein>
    <submittedName>
        <fullName evidence="1">Uncharacterized protein</fullName>
    </submittedName>
</protein>
<sequence length="41" mass="4833">MDIWSFSAYQMSITPKSLYSYMLFPKKQTLVICDDLNNLLL</sequence>
<proteinExistence type="predicted"/>
<evidence type="ECO:0000313" key="1">
    <source>
        <dbReference type="EMBL" id="PVX53494.1"/>
    </source>
</evidence>
<dbReference type="Proteomes" id="UP000245870">
    <property type="component" value="Unassembled WGS sequence"/>
</dbReference>
<evidence type="ECO:0000313" key="2">
    <source>
        <dbReference type="Proteomes" id="UP000245870"/>
    </source>
</evidence>
<dbReference type="AlphaFoldDB" id="A0A2U0U7A3"/>
<organism evidence="1 2">
    <name type="scientific">Hallella colorans</name>
    <dbReference type="NCBI Taxonomy" id="1703337"/>
    <lineage>
        <taxon>Bacteria</taxon>
        <taxon>Pseudomonadati</taxon>
        <taxon>Bacteroidota</taxon>
        <taxon>Bacteroidia</taxon>
        <taxon>Bacteroidales</taxon>
        <taxon>Prevotellaceae</taxon>
        <taxon>Hallella</taxon>
    </lineage>
</organism>
<gene>
    <name evidence="1" type="ORF">C7379_1117</name>
</gene>
<keyword evidence="2" id="KW-1185">Reference proteome</keyword>
<accession>A0A2U0U7A3</accession>